<evidence type="ECO:0000313" key="3">
    <source>
        <dbReference type="Proteomes" id="UP000268636"/>
    </source>
</evidence>
<protein>
    <submittedName>
        <fullName evidence="2">Uncharacterized protein</fullName>
    </submittedName>
</protein>
<dbReference type="Proteomes" id="UP000268636">
    <property type="component" value="Unassembled WGS sequence"/>
</dbReference>
<sequence>MHFQMQGLFKYLFRQKTPLIRASRDHVEFTRAMAIFPYTPLVPAEKGFFHHGHSSRNSIAAPGNHGADADTVHPR</sequence>
<feature type="region of interest" description="Disordered" evidence="1">
    <location>
        <begin position="52"/>
        <end position="75"/>
    </location>
</feature>
<dbReference type="EMBL" id="RBTN01000173">
    <property type="protein sequence ID" value="RMT75601.1"/>
    <property type="molecule type" value="Genomic_DNA"/>
</dbReference>
<evidence type="ECO:0000313" key="2">
    <source>
        <dbReference type="EMBL" id="RMT75601.1"/>
    </source>
</evidence>
<gene>
    <name evidence="2" type="ORF">ALP42_04719</name>
</gene>
<comment type="caution">
    <text evidence="2">The sequence shown here is derived from an EMBL/GenBank/DDBJ whole genome shotgun (WGS) entry which is preliminary data.</text>
</comment>
<name>A0AB74BHQ7_PSESS</name>
<proteinExistence type="predicted"/>
<accession>A0AB74BHQ7</accession>
<organism evidence="2 3">
    <name type="scientific">Pseudomonas savastanoi pv. nerii</name>
    <dbReference type="NCBI Taxonomy" id="360921"/>
    <lineage>
        <taxon>Bacteria</taxon>
        <taxon>Pseudomonadati</taxon>
        <taxon>Pseudomonadota</taxon>
        <taxon>Gammaproteobacteria</taxon>
        <taxon>Pseudomonadales</taxon>
        <taxon>Pseudomonadaceae</taxon>
        <taxon>Pseudomonas</taxon>
    </lineage>
</organism>
<reference evidence="2 3" key="1">
    <citation type="submission" date="2018-08" db="EMBL/GenBank/DDBJ databases">
        <title>Recombination of ecologically and evolutionarily significant loci maintains genetic cohesion in the Pseudomonas syringae species complex.</title>
        <authorList>
            <person name="Dillon M."/>
            <person name="Thakur S."/>
            <person name="Almeida R.N.D."/>
            <person name="Weir B.S."/>
            <person name="Guttman D.S."/>
        </authorList>
    </citation>
    <scope>NUCLEOTIDE SEQUENCE [LARGE SCALE GENOMIC DNA]</scope>
    <source>
        <strain evidence="2 3">ICMP 13786</strain>
    </source>
</reference>
<evidence type="ECO:0000256" key="1">
    <source>
        <dbReference type="SAM" id="MobiDB-lite"/>
    </source>
</evidence>
<dbReference type="AlphaFoldDB" id="A0AB74BHQ7"/>